<protein>
    <submittedName>
        <fullName evidence="3">Conjugal transfer protein TraC</fullName>
    </submittedName>
</protein>
<feature type="domain" description="TraG P-loop" evidence="2">
    <location>
        <begin position="208"/>
        <end position="514"/>
    </location>
</feature>
<dbReference type="CDD" id="cd01127">
    <property type="entry name" value="TrwB_TraG_TraD_VirD4"/>
    <property type="match status" value="2"/>
</dbReference>
<dbReference type="NCBIfam" id="NF045971">
    <property type="entry name" value="conju_CD1110"/>
    <property type="match status" value="1"/>
</dbReference>
<dbReference type="SUPFAM" id="SSF52540">
    <property type="entry name" value="P-loop containing nucleoside triphosphate hydrolases"/>
    <property type="match status" value="1"/>
</dbReference>
<evidence type="ECO:0000313" key="3">
    <source>
        <dbReference type="EMBL" id="OGZ63066.1"/>
    </source>
</evidence>
<comment type="caution">
    <text evidence="3">The sequence shown here is derived from an EMBL/GenBank/DDBJ whole genome shotgun (WGS) entry which is preliminary data.</text>
</comment>
<reference evidence="3 4" key="1">
    <citation type="journal article" date="2016" name="Nat. Commun.">
        <title>Thousands of microbial genomes shed light on interconnected biogeochemical processes in an aquifer system.</title>
        <authorList>
            <person name="Anantharaman K."/>
            <person name="Brown C.T."/>
            <person name="Hug L.A."/>
            <person name="Sharon I."/>
            <person name="Castelle C.J."/>
            <person name="Probst A.J."/>
            <person name="Thomas B.C."/>
            <person name="Singh A."/>
            <person name="Wilkins M.J."/>
            <person name="Karaoz U."/>
            <person name="Brodie E.L."/>
            <person name="Williams K.H."/>
            <person name="Hubbard S.S."/>
            <person name="Banfield J.F."/>
        </authorList>
    </citation>
    <scope>NUCLEOTIDE SEQUENCE [LARGE SCALE GENOMIC DNA]</scope>
</reference>
<evidence type="ECO:0000313" key="4">
    <source>
        <dbReference type="Proteomes" id="UP000178509"/>
    </source>
</evidence>
<dbReference type="Gene3D" id="1.10.8.730">
    <property type="match status" value="1"/>
</dbReference>
<dbReference type="InterPro" id="IPR027417">
    <property type="entry name" value="P-loop_NTPase"/>
</dbReference>
<evidence type="ECO:0000259" key="2">
    <source>
        <dbReference type="Pfam" id="PF19044"/>
    </source>
</evidence>
<dbReference type="Pfam" id="PF19044">
    <property type="entry name" value="P-loop_TraG"/>
    <property type="match status" value="1"/>
</dbReference>
<dbReference type="EMBL" id="MHOJ01000003">
    <property type="protein sequence ID" value="OGZ63066.1"/>
    <property type="molecule type" value="Genomic_DNA"/>
</dbReference>
<keyword evidence="1" id="KW-0175">Coiled coil</keyword>
<dbReference type="AlphaFoldDB" id="A0A1G2HKR2"/>
<dbReference type="InterPro" id="IPR051162">
    <property type="entry name" value="T4SS_component"/>
</dbReference>
<dbReference type="STRING" id="1802164.A3H51_01025"/>
<proteinExistence type="predicted"/>
<dbReference type="InterPro" id="IPR043964">
    <property type="entry name" value="P-loop_TraG"/>
</dbReference>
<sequence>IESDYSKLGDTFVKTLFVSSYPRFLAQNWLSPIINLDQVLDISIHIQPIPTELVLKKLMSQLTGVESEMMERNRKGLVRDPLLEAAYKNIEELRDRLQTSEERMFRFGLYIILYGKSENELQDVENEIRSILESKLVYVKPASFQQDLGIKTALPLAIDALNLTASFNTSPLASTFPFVSFDLSDDKGILYGINRHNSSLILFDRFSLENANTVVLGKSGGGKSYTIKLEILRSMMFGTSVIVIDPEREYKYLAEATGGSFFEVSLTSGDNINPFDIPVPQTDEKPEEVFRANIITLLGLLKLMLGSMTPEDESTLNEAIEQTYAAYDITPEIEKFWEKTPPLMGDLKKVLDSMRGGENLAKRLEKYTDGVYSGFLNEQSNIDLDNKLVVFSIRDMEDELRPIAMYIIIDYIWSSIRRELKKRILAIDEAWWMLQHKESASFLFGIAKRARKYFLGVTTISQDIADFLSSDYGKAIIANSSLQLLMKQSPTTIDHVQDVFNLTDEEKFLLLENNVGEGLFFAGTKHVAIRVVSSYIEDQIITSDPAQILEMKKAKKEE</sequence>
<feature type="non-terminal residue" evidence="3">
    <location>
        <position position="1"/>
    </location>
</feature>
<dbReference type="Gene3D" id="3.40.50.300">
    <property type="entry name" value="P-loop containing nucleotide triphosphate hydrolases"/>
    <property type="match status" value="1"/>
</dbReference>
<gene>
    <name evidence="3" type="ORF">A3H51_01025</name>
</gene>
<dbReference type="PANTHER" id="PTHR30121:SF6">
    <property type="entry name" value="SLR6007 PROTEIN"/>
    <property type="match status" value="1"/>
</dbReference>
<accession>A0A1G2HKR2</accession>
<dbReference type="PANTHER" id="PTHR30121">
    <property type="entry name" value="UNCHARACTERIZED PROTEIN YJGR-RELATED"/>
    <property type="match status" value="1"/>
</dbReference>
<feature type="coiled-coil region" evidence="1">
    <location>
        <begin position="83"/>
        <end position="134"/>
    </location>
</feature>
<name>A0A1G2HKR2_9BACT</name>
<evidence type="ECO:0000256" key="1">
    <source>
        <dbReference type="SAM" id="Coils"/>
    </source>
</evidence>
<organism evidence="3 4">
    <name type="scientific">Candidatus Spechtbacteria bacterium RIFCSPLOWO2_02_FULL_38_8</name>
    <dbReference type="NCBI Taxonomy" id="1802164"/>
    <lineage>
        <taxon>Bacteria</taxon>
        <taxon>Candidatus Spechtiibacteriota</taxon>
    </lineage>
</organism>
<dbReference type="Proteomes" id="UP000178509">
    <property type="component" value="Unassembled WGS sequence"/>
</dbReference>